<accession>A0ACB9CGM2</accession>
<name>A0ACB9CGM2_ARCLA</name>
<evidence type="ECO:0000313" key="1">
    <source>
        <dbReference type="EMBL" id="KAI3733433.1"/>
    </source>
</evidence>
<dbReference type="EMBL" id="CM042050">
    <property type="protein sequence ID" value="KAI3733433.1"/>
    <property type="molecule type" value="Genomic_DNA"/>
</dbReference>
<gene>
    <name evidence="1" type="ORF">L6452_12876</name>
</gene>
<organism evidence="1 2">
    <name type="scientific">Arctium lappa</name>
    <name type="common">Greater burdock</name>
    <name type="synonym">Lappa major</name>
    <dbReference type="NCBI Taxonomy" id="4217"/>
    <lineage>
        <taxon>Eukaryota</taxon>
        <taxon>Viridiplantae</taxon>
        <taxon>Streptophyta</taxon>
        <taxon>Embryophyta</taxon>
        <taxon>Tracheophyta</taxon>
        <taxon>Spermatophyta</taxon>
        <taxon>Magnoliopsida</taxon>
        <taxon>eudicotyledons</taxon>
        <taxon>Gunneridae</taxon>
        <taxon>Pentapetalae</taxon>
        <taxon>asterids</taxon>
        <taxon>campanulids</taxon>
        <taxon>Asterales</taxon>
        <taxon>Asteraceae</taxon>
        <taxon>Carduoideae</taxon>
        <taxon>Cardueae</taxon>
        <taxon>Arctiinae</taxon>
        <taxon>Arctium</taxon>
    </lineage>
</organism>
<sequence length="200" mass="22206">MGLQFLEMLKECIGSLFGVQPSNGVSGKPKEVKDASFSVGNSLNSKELCVRVVHAGGREDLYRNPVAASHLMKKYPGMSIARPEVFKNPHEAVLSARALLLPGQKYYLVPVTTLKKLKKKHSAKKNKSTGKKGQTVAPDESDDSVCSAKDYYASKERWSRRLVKKHIRSNRQLVPPVVNSKSWRGSDWEPSLTSIQELSP</sequence>
<proteinExistence type="predicted"/>
<keyword evidence="2" id="KW-1185">Reference proteome</keyword>
<evidence type="ECO:0000313" key="2">
    <source>
        <dbReference type="Proteomes" id="UP001055879"/>
    </source>
</evidence>
<protein>
    <submittedName>
        <fullName evidence="1">Uncharacterized protein</fullName>
    </submittedName>
</protein>
<comment type="caution">
    <text evidence="1">The sequence shown here is derived from an EMBL/GenBank/DDBJ whole genome shotgun (WGS) entry which is preliminary data.</text>
</comment>
<dbReference type="Proteomes" id="UP001055879">
    <property type="component" value="Linkage Group LG04"/>
</dbReference>
<reference evidence="1 2" key="2">
    <citation type="journal article" date="2022" name="Mol. Ecol. Resour.">
        <title>The genomes of chicory, endive, great burdock and yacon provide insights into Asteraceae paleo-polyploidization history and plant inulin production.</title>
        <authorList>
            <person name="Fan W."/>
            <person name="Wang S."/>
            <person name="Wang H."/>
            <person name="Wang A."/>
            <person name="Jiang F."/>
            <person name="Liu H."/>
            <person name="Zhao H."/>
            <person name="Xu D."/>
            <person name="Zhang Y."/>
        </authorList>
    </citation>
    <scope>NUCLEOTIDE SEQUENCE [LARGE SCALE GENOMIC DNA]</scope>
    <source>
        <strain evidence="2">cv. Niubang</strain>
    </source>
</reference>
<reference evidence="2" key="1">
    <citation type="journal article" date="2022" name="Mol. Ecol. Resour.">
        <title>The genomes of chicory, endive, great burdock and yacon provide insights into Asteraceae palaeo-polyploidization history and plant inulin production.</title>
        <authorList>
            <person name="Fan W."/>
            <person name="Wang S."/>
            <person name="Wang H."/>
            <person name="Wang A."/>
            <person name="Jiang F."/>
            <person name="Liu H."/>
            <person name="Zhao H."/>
            <person name="Xu D."/>
            <person name="Zhang Y."/>
        </authorList>
    </citation>
    <scope>NUCLEOTIDE SEQUENCE [LARGE SCALE GENOMIC DNA]</scope>
    <source>
        <strain evidence="2">cv. Niubang</strain>
    </source>
</reference>